<accession>A0ABP1FIH1</accession>
<keyword evidence="6" id="KW-0809">Transit peptide</keyword>
<protein>
    <recommendedName>
        <fullName evidence="10">Magnesium transporter</fullName>
    </recommendedName>
</protein>
<dbReference type="Proteomes" id="UP001497392">
    <property type="component" value="Unassembled WGS sequence"/>
</dbReference>
<evidence type="ECO:0000256" key="6">
    <source>
        <dbReference type="ARBA" id="ARBA00022946"/>
    </source>
</evidence>
<evidence type="ECO:0000256" key="11">
    <source>
        <dbReference type="SAM" id="MobiDB-lite"/>
    </source>
</evidence>
<feature type="compositionally biased region" description="Low complexity" evidence="11">
    <location>
        <begin position="340"/>
        <end position="353"/>
    </location>
</feature>
<keyword evidence="9 10" id="KW-0472">Membrane</keyword>
<feature type="compositionally biased region" description="Polar residues" evidence="11">
    <location>
        <begin position="12"/>
        <end position="30"/>
    </location>
</feature>
<evidence type="ECO:0000256" key="4">
    <source>
        <dbReference type="ARBA" id="ARBA00022692"/>
    </source>
</evidence>
<feature type="transmembrane region" description="Helical" evidence="10">
    <location>
        <begin position="474"/>
        <end position="495"/>
    </location>
</feature>
<evidence type="ECO:0000256" key="7">
    <source>
        <dbReference type="ARBA" id="ARBA00022989"/>
    </source>
</evidence>
<evidence type="ECO:0000313" key="12">
    <source>
        <dbReference type="EMBL" id="CAL5219755.1"/>
    </source>
</evidence>
<gene>
    <name evidence="12" type="primary">g1655</name>
    <name evidence="12" type="ORF">VP750_LOCUS1414</name>
</gene>
<evidence type="ECO:0000256" key="9">
    <source>
        <dbReference type="ARBA" id="ARBA00023136"/>
    </source>
</evidence>
<evidence type="ECO:0000256" key="8">
    <source>
        <dbReference type="ARBA" id="ARBA00023065"/>
    </source>
</evidence>
<dbReference type="InterPro" id="IPR045863">
    <property type="entry name" value="CorA_TM1_TM2"/>
</dbReference>
<dbReference type="InterPro" id="IPR039204">
    <property type="entry name" value="MRS2-like"/>
</dbReference>
<evidence type="ECO:0000256" key="3">
    <source>
        <dbReference type="ARBA" id="ARBA00022448"/>
    </source>
</evidence>
<feature type="compositionally biased region" description="Basic and acidic residues" evidence="11">
    <location>
        <begin position="289"/>
        <end position="318"/>
    </location>
</feature>
<keyword evidence="7 10" id="KW-1133">Transmembrane helix</keyword>
<feature type="region of interest" description="Disordered" evidence="11">
    <location>
        <begin position="278"/>
        <end position="374"/>
    </location>
</feature>
<feature type="transmembrane region" description="Helical" evidence="10">
    <location>
        <begin position="442"/>
        <end position="462"/>
    </location>
</feature>
<organism evidence="12 13">
    <name type="scientific">Coccomyxa viridis</name>
    <dbReference type="NCBI Taxonomy" id="1274662"/>
    <lineage>
        <taxon>Eukaryota</taxon>
        <taxon>Viridiplantae</taxon>
        <taxon>Chlorophyta</taxon>
        <taxon>core chlorophytes</taxon>
        <taxon>Trebouxiophyceae</taxon>
        <taxon>Trebouxiophyceae incertae sedis</taxon>
        <taxon>Coccomyxaceae</taxon>
        <taxon>Coccomyxa</taxon>
    </lineage>
</organism>
<evidence type="ECO:0000256" key="5">
    <source>
        <dbReference type="ARBA" id="ARBA00022842"/>
    </source>
</evidence>
<dbReference type="CDD" id="cd12823">
    <property type="entry name" value="Mrs2_Mfm1p-like"/>
    <property type="match status" value="1"/>
</dbReference>
<dbReference type="Gene3D" id="2.40.128.330">
    <property type="match status" value="1"/>
</dbReference>
<name>A0ABP1FIH1_9CHLO</name>
<keyword evidence="5 10" id="KW-0460">Magnesium</keyword>
<evidence type="ECO:0000313" key="13">
    <source>
        <dbReference type="Proteomes" id="UP001497392"/>
    </source>
</evidence>
<feature type="compositionally biased region" description="Basic and acidic residues" evidence="11">
    <location>
        <begin position="357"/>
        <end position="371"/>
    </location>
</feature>
<reference evidence="12 13" key="1">
    <citation type="submission" date="2024-06" db="EMBL/GenBank/DDBJ databases">
        <authorList>
            <person name="Kraege A."/>
            <person name="Thomma B."/>
        </authorList>
    </citation>
    <scope>NUCLEOTIDE SEQUENCE [LARGE SCALE GENOMIC DNA]</scope>
</reference>
<evidence type="ECO:0000256" key="2">
    <source>
        <dbReference type="ARBA" id="ARBA00007535"/>
    </source>
</evidence>
<keyword evidence="13" id="KW-1185">Reference proteome</keyword>
<comment type="caution">
    <text evidence="12">The sequence shown here is derived from an EMBL/GenBank/DDBJ whole genome shotgun (WGS) entry which is preliminary data.</text>
</comment>
<proteinExistence type="inferred from homology"/>
<comment type="function">
    <text evidence="10">Magnesium transporter that may mediate the influx of magnesium.</text>
</comment>
<dbReference type="EMBL" id="CAXHTA020000002">
    <property type="protein sequence ID" value="CAL5219755.1"/>
    <property type="molecule type" value="Genomic_DNA"/>
</dbReference>
<keyword evidence="8 10" id="KW-0406">Ion transport</keyword>
<keyword evidence="4 10" id="KW-0812">Transmembrane</keyword>
<comment type="subcellular location">
    <subcellularLocation>
        <location evidence="1 10">Membrane</location>
        <topology evidence="1 10">Multi-pass membrane protein</topology>
    </subcellularLocation>
</comment>
<dbReference type="Pfam" id="PF22099">
    <property type="entry name" value="MRS2-like"/>
    <property type="match status" value="1"/>
</dbReference>
<feature type="compositionally biased region" description="Basic and acidic residues" evidence="11">
    <location>
        <begin position="1"/>
        <end position="10"/>
    </location>
</feature>
<dbReference type="Gene3D" id="1.20.58.340">
    <property type="entry name" value="Magnesium transport protein CorA, transmembrane region"/>
    <property type="match status" value="1"/>
</dbReference>
<dbReference type="SUPFAM" id="SSF144083">
    <property type="entry name" value="Magnesium transport protein CorA, transmembrane region"/>
    <property type="match status" value="1"/>
</dbReference>
<feature type="region of interest" description="Disordered" evidence="11">
    <location>
        <begin position="1"/>
        <end position="30"/>
    </location>
</feature>
<dbReference type="PANTHER" id="PTHR13890">
    <property type="entry name" value="RNA SPLICING PROTEIN MRS2, MITOCHONDRIAL"/>
    <property type="match status" value="1"/>
</dbReference>
<evidence type="ECO:0000256" key="1">
    <source>
        <dbReference type="ARBA" id="ARBA00004141"/>
    </source>
</evidence>
<evidence type="ECO:0000256" key="10">
    <source>
        <dbReference type="RuleBase" id="RU366041"/>
    </source>
</evidence>
<sequence>MPAEGAREEASVPSSQRAALDSRQNVQDTDTIPAPADLFQSALSALDLYHPAASVKSEVIDDPDDIAVQQGQTAATVGRAIYEMLRLNTAGKTRRIYVKRRDLLRANGLQPRDLRRIDPSQGVTKTSPNITIKEHVLVINLGGVRAVIHADKCLLFEPSSASSRKFLDILCDRLRQEGAPRPGHGLSSDDDIPFPTEEKPPPFELEVLEAALMVATGRLDAELAAVSRRVSGVLLNLPRDITPVNLEELRRVKQCLVELESKADNLRDMLEELMDDEDEVRDMNLSSRPSREERRRVREREKIERGMERERERERDIMRSSGMTSMDNGYSEEQHDGIGSPSTDYSSSSSSRSGKSRSLESRSPDGEHEYEAEAEAALEEMDDAEMEERELEETEDLLEYYLQRAANTQSEAERLLAGARDLEESIGVSLSARRFEVNRLELTLSIGSFSAALGAMVAGIFGMNLKSTLEDSIIGFWGTTAGIVLCCFWVFYALYSYTRRRRIL</sequence>
<comment type="similarity">
    <text evidence="2 10">Belongs to the CorA metal ion transporter (MIT) (TC 1.A.35.5) family.</text>
</comment>
<dbReference type="PANTHER" id="PTHR13890:SF0">
    <property type="entry name" value="MAGNESIUM TRANSPORTER MRS2 HOMOLOG, MITOCHONDRIAL"/>
    <property type="match status" value="1"/>
</dbReference>
<keyword evidence="3 10" id="KW-0813">Transport</keyword>